<organism evidence="4">
    <name type="scientific">uncultured Desulfovibrio sp</name>
    <dbReference type="NCBI Taxonomy" id="167968"/>
    <lineage>
        <taxon>Bacteria</taxon>
        <taxon>Pseudomonadati</taxon>
        <taxon>Thermodesulfobacteriota</taxon>
        <taxon>Desulfovibrionia</taxon>
        <taxon>Desulfovibrionales</taxon>
        <taxon>Desulfovibrionaceae</taxon>
        <taxon>Desulfovibrio</taxon>
        <taxon>environmental samples</taxon>
    </lineage>
</organism>
<sequence>MRYIKVFLLAILFFLALVFFFQNQGALSQSMVLTLNLFFIPAMSSIALPFYFLVIAAFACGALMTLGFLVWDKVNLTARLMKQKWQISSLERELEKTKKKLGADTARAQFLSKNGKAEAQPAPVAPAAATAVAAEESLVPDPDKQH</sequence>
<dbReference type="RefSeq" id="WP_192111866.1">
    <property type="nucleotide sequence ID" value="NZ_CABUEN010000002.1"/>
</dbReference>
<keyword evidence="3" id="KW-0812">Transmembrane</keyword>
<feature type="transmembrane region" description="Helical" evidence="3">
    <location>
        <begin position="38"/>
        <end position="71"/>
    </location>
</feature>
<reference evidence="4" key="1">
    <citation type="submission" date="2016-04" db="EMBL/GenBank/DDBJ databases">
        <authorList>
            <person name="Evans L.H."/>
            <person name="Alamgir A."/>
            <person name="Owens N."/>
            <person name="Weber N.D."/>
            <person name="Virtaneva K."/>
            <person name="Barbian K."/>
            <person name="Babar A."/>
            <person name="Rosenke K."/>
        </authorList>
    </citation>
    <scope>NUCLEOTIDE SEQUENCE</scope>
    <source>
        <strain evidence="4">92-2</strain>
    </source>
</reference>
<dbReference type="AlphaFoldDB" id="A0A212KKH1"/>
<keyword evidence="3" id="KW-1133">Transmembrane helix</keyword>
<dbReference type="EMBL" id="FLUP01000002">
    <property type="protein sequence ID" value="SBW12174.1"/>
    <property type="molecule type" value="Genomic_DNA"/>
</dbReference>
<name>A0A212KKH1_9BACT</name>
<gene>
    <name evidence="4" type="ORF">KM92DES2_20364</name>
</gene>
<keyword evidence="3" id="KW-0472">Membrane</keyword>
<evidence type="ECO:0000256" key="1">
    <source>
        <dbReference type="SAM" id="Coils"/>
    </source>
</evidence>
<feature type="compositionally biased region" description="Low complexity" evidence="2">
    <location>
        <begin position="117"/>
        <end position="136"/>
    </location>
</feature>
<keyword evidence="1" id="KW-0175">Coiled coil</keyword>
<accession>A0A212KKH1</accession>
<feature type="coiled-coil region" evidence="1">
    <location>
        <begin position="73"/>
        <end position="107"/>
    </location>
</feature>
<protein>
    <submittedName>
        <fullName evidence="4">Uncharacterized protein</fullName>
    </submittedName>
</protein>
<proteinExistence type="predicted"/>
<evidence type="ECO:0000313" key="4">
    <source>
        <dbReference type="EMBL" id="SBW12174.1"/>
    </source>
</evidence>
<evidence type="ECO:0000256" key="3">
    <source>
        <dbReference type="SAM" id="Phobius"/>
    </source>
</evidence>
<evidence type="ECO:0000256" key="2">
    <source>
        <dbReference type="SAM" id="MobiDB-lite"/>
    </source>
</evidence>
<feature type="region of interest" description="Disordered" evidence="2">
    <location>
        <begin position="113"/>
        <end position="146"/>
    </location>
</feature>